<dbReference type="PANTHER" id="PTHR30441">
    <property type="entry name" value="DUF748 DOMAIN-CONTAINING PROTEIN"/>
    <property type="match status" value="1"/>
</dbReference>
<name>A0A931ISH5_9BURK</name>
<dbReference type="Proteomes" id="UP000620139">
    <property type="component" value="Unassembled WGS sequence"/>
</dbReference>
<gene>
    <name evidence="2" type="ORF">I7X43_03320</name>
</gene>
<dbReference type="InterPro" id="IPR052894">
    <property type="entry name" value="AsmA-related"/>
</dbReference>
<feature type="region of interest" description="Disordered" evidence="1">
    <location>
        <begin position="742"/>
        <end position="774"/>
    </location>
</feature>
<sequence>MRAFSSLWARPWVRRLAWTLAGTVTLTALLTFALPPWLKGRLEAEGTAQLGRTVTLERLALAPWRLGVSLQGLSIAGREGEPPLLTLARLDTALAWKSLWRGQLVLRHLTLDAPVLRLARTPDGRSNVDDVLQRFASAPAAPSGEGPSVALYNLTLTQGQVHLKQSEQTGLVDALELGLPFVSTAEVDEAVWVEPRLAGRWQGQPFALSGRSKPFADALETELALQWQGLDVAALLRWLPKLPALQGLELEAAQLGGDLKLAFRLPPKKAPELVVSGQLDLQKLQAQWPRGPLARLDLPQAQLNLGPSQPLRQQFHVQALRVAPGTLQLRGPEGRSLTLSDTRLELNALRWPLAEAPARWSLATAPRSPAGEKAKDAAPLLQLQAEGQLRAAELSASWRVDEARLDPLLAWARVPALQPWRVQGRVKADGSLSLADPLDPAAAERVQATVNALEWAEAQARHGDDVALRGGQLQLQGLQWQAAAPTVTVQSLQLKAAELRLRRRAQGLLAGGPPAPTGDGTTPAPDTPPPFALRLGRLALAVDQLQWADERAAGLYGLEAERAQVQWAGRGLQLEAQPLNWEAGRLTPTQTRVQLATGPRQTPATLRWEGELRGAPWQAKGRLRLQRWPLALADAYGLAHTGLGLRDALLGLDSQIDLQPERLGLRGQAELQALDLVTVRHDAGVRFVDQPLLAWQRVGAEGLNLAWPLQGHAAPRLQLDLLTVQGLQARLMVDAQGRLNLRGLEGPGGESAAGPASPATPAASASATATASAPMPRPVIEVGRIQLDNAAVDFEDRFVKPNYRAQLGRLTGSLGRFHSEQPAQAPLQLTGTVAGTGTLQVEGSVNPLLQPPQLDIRAQASDVELAPFTPYSGKYLGYGIDRGKLGSTLRYQVGADGRLQADNRVVLNQLTLGEAVESPEATGLPVKLALALLSDRHGVIDLNLPVEGSLQDPEFRIGPVVWKLIGGLITKVITSPFAWMSGGGPEGKPVELRFAPGQAQVLDPAPLQTVAQALLDRPQLQLTLTGAVDTHERRAVALGRIDTALRQAWARDRGQADQTQVAVPPEQRERLLRRLYESRPLPNRPRNVLGLLKTLPEADMLERLLAAETVSDDDLRALAVARASTVRDALVAQQVPVARLFLAAPKLRGPEAPAGQAQVELGLSLP</sequence>
<dbReference type="RefSeq" id="WP_198099467.1">
    <property type="nucleotide sequence ID" value="NZ_JAEDAL010000001.1"/>
</dbReference>
<protein>
    <submittedName>
        <fullName evidence="2">DUF748 domain-containing protein</fullName>
    </submittedName>
</protein>
<comment type="caution">
    <text evidence="2">The sequence shown here is derived from an EMBL/GenBank/DDBJ whole genome shotgun (WGS) entry which is preliminary data.</text>
</comment>
<reference evidence="2" key="1">
    <citation type="submission" date="2020-12" db="EMBL/GenBank/DDBJ databases">
        <title>The genome sequence of Inhella sp. 4Y17.</title>
        <authorList>
            <person name="Liu Y."/>
        </authorList>
    </citation>
    <scope>NUCLEOTIDE SEQUENCE</scope>
    <source>
        <strain evidence="2">4Y10</strain>
    </source>
</reference>
<keyword evidence="3" id="KW-1185">Reference proteome</keyword>
<dbReference type="PANTHER" id="PTHR30441:SF8">
    <property type="entry name" value="DUF748 DOMAIN-CONTAINING PROTEIN"/>
    <property type="match status" value="1"/>
</dbReference>
<proteinExistence type="predicted"/>
<dbReference type="Pfam" id="PF05359">
    <property type="entry name" value="DUF748"/>
    <property type="match status" value="1"/>
</dbReference>
<dbReference type="EMBL" id="JAEDAL010000001">
    <property type="protein sequence ID" value="MBH9551872.1"/>
    <property type="molecule type" value="Genomic_DNA"/>
</dbReference>
<evidence type="ECO:0000313" key="3">
    <source>
        <dbReference type="Proteomes" id="UP000620139"/>
    </source>
</evidence>
<dbReference type="InterPro" id="IPR008023">
    <property type="entry name" value="DUF748"/>
</dbReference>
<feature type="compositionally biased region" description="Low complexity" evidence="1">
    <location>
        <begin position="752"/>
        <end position="774"/>
    </location>
</feature>
<organism evidence="2 3">
    <name type="scientific">Inhella gelatinilytica</name>
    <dbReference type="NCBI Taxonomy" id="2795030"/>
    <lineage>
        <taxon>Bacteria</taxon>
        <taxon>Pseudomonadati</taxon>
        <taxon>Pseudomonadota</taxon>
        <taxon>Betaproteobacteria</taxon>
        <taxon>Burkholderiales</taxon>
        <taxon>Sphaerotilaceae</taxon>
        <taxon>Inhella</taxon>
    </lineage>
</organism>
<feature type="compositionally biased region" description="Low complexity" evidence="1">
    <location>
        <begin position="508"/>
        <end position="524"/>
    </location>
</feature>
<feature type="region of interest" description="Disordered" evidence="1">
    <location>
        <begin position="508"/>
        <end position="530"/>
    </location>
</feature>
<evidence type="ECO:0000313" key="2">
    <source>
        <dbReference type="EMBL" id="MBH9551872.1"/>
    </source>
</evidence>
<accession>A0A931ISH5</accession>
<evidence type="ECO:0000256" key="1">
    <source>
        <dbReference type="SAM" id="MobiDB-lite"/>
    </source>
</evidence>
<dbReference type="AlphaFoldDB" id="A0A931ISH5"/>
<dbReference type="GO" id="GO:0005886">
    <property type="term" value="C:plasma membrane"/>
    <property type="evidence" value="ECO:0007669"/>
    <property type="project" value="TreeGrafter"/>
</dbReference>
<dbReference type="GO" id="GO:0090313">
    <property type="term" value="P:regulation of protein targeting to membrane"/>
    <property type="evidence" value="ECO:0007669"/>
    <property type="project" value="TreeGrafter"/>
</dbReference>